<feature type="region of interest" description="Disordered" evidence="1">
    <location>
        <begin position="99"/>
        <end position="147"/>
    </location>
</feature>
<feature type="region of interest" description="Disordered" evidence="1">
    <location>
        <begin position="34"/>
        <end position="80"/>
    </location>
</feature>
<proteinExistence type="predicted"/>
<reference evidence="2 3" key="1">
    <citation type="submission" date="2016-10" db="EMBL/GenBank/DDBJ databases">
        <authorList>
            <person name="Cai Z."/>
        </authorList>
    </citation>
    <scope>NUCLEOTIDE SEQUENCE [LARGE SCALE GENOMIC DNA]</scope>
</reference>
<protein>
    <submittedName>
        <fullName evidence="2">Uncharacterized protein</fullName>
    </submittedName>
</protein>
<evidence type="ECO:0000256" key="1">
    <source>
        <dbReference type="SAM" id="MobiDB-lite"/>
    </source>
</evidence>
<organism evidence="2 3">
    <name type="scientific">Tetradesmus obliquus</name>
    <name type="common">Green alga</name>
    <name type="synonym">Acutodesmus obliquus</name>
    <dbReference type="NCBI Taxonomy" id="3088"/>
    <lineage>
        <taxon>Eukaryota</taxon>
        <taxon>Viridiplantae</taxon>
        <taxon>Chlorophyta</taxon>
        <taxon>core chlorophytes</taxon>
        <taxon>Chlorophyceae</taxon>
        <taxon>CS clade</taxon>
        <taxon>Sphaeropleales</taxon>
        <taxon>Scenedesmaceae</taxon>
        <taxon>Tetradesmus</taxon>
    </lineage>
</organism>
<dbReference type="AlphaFoldDB" id="A0A383W7E7"/>
<sequence>MQQAAPSLLGLCCPGLPRLLQQQVVLCSSLGQQLHGHWMPGRPTAQAVMQQQQQQQQQRGMSGLGSNGDSAEQKAAPTAADRAAAEAKLAAAAAAAADGAANAAPAEGRSSTRGSKQSRDGMQTASIGSSSSSSSSSSFDVDNSSCSPAARRRARGFAAHRARLPRVRKYGPELRERDPAAFERMRLLLGYYDLPANAGQPRPPPPSHAVINNLQALRFTKDVDPYYKLALLSYRGKLENLQLLQTLAKTRSFLQQLSAPPAFVPANLEALSSAAPAAAATAAPTAAPAAEQQQQQQQQQQEGSTDAQ</sequence>
<accession>A0A383W7E7</accession>
<evidence type="ECO:0000313" key="2">
    <source>
        <dbReference type="EMBL" id="SZX73153.1"/>
    </source>
</evidence>
<feature type="compositionally biased region" description="Polar residues" evidence="1">
    <location>
        <begin position="109"/>
        <end position="125"/>
    </location>
</feature>
<name>A0A383W7E7_TETOB</name>
<feature type="compositionally biased region" description="Low complexity" evidence="1">
    <location>
        <begin position="274"/>
        <end position="302"/>
    </location>
</feature>
<dbReference type="Proteomes" id="UP000256970">
    <property type="component" value="Unassembled WGS sequence"/>
</dbReference>
<gene>
    <name evidence="2" type="ORF">BQ4739_LOCUS13269</name>
</gene>
<keyword evidence="3" id="KW-1185">Reference proteome</keyword>
<evidence type="ECO:0000313" key="3">
    <source>
        <dbReference type="Proteomes" id="UP000256970"/>
    </source>
</evidence>
<feature type="compositionally biased region" description="Low complexity" evidence="1">
    <location>
        <begin position="126"/>
        <end position="147"/>
    </location>
</feature>
<dbReference type="EMBL" id="FNXT01001184">
    <property type="protein sequence ID" value="SZX73153.1"/>
    <property type="molecule type" value="Genomic_DNA"/>
</dbReference>
<feature type="region of interest" description="Disordered" evidence="1">
    <location>
        <begin position="274"/>
        <end position="308"/>
    </location>
</feature>